<feature type="compositionally biased region" description="Basic and acidic residues" evidence="1">
    <location>
        <begin position="14"/>
        <end position="31"/>
    </location>
</feature>
<feature type="region of interest" description="Disordered" evidence="1">
    <location>
        <begin position="57"/>
        <end position="120"/>
    </location>
</feature>
<sequence length="230" mass="26102">MCFRILIERDVTKTVTVKDERKKKQEPKPEPEPEEPAAPDLTDVYYDASTGRFYSKLGSPTGIKLQAMNETNILGQPILREEGEDRKENKRKKDKKDKKDKKHKKDKKDKREDTSSPEKCHYQATMSQLPANCCTHKSHKRGCKRQVLLLEPPKAMAYPHIDHSGTTVHAFEEVNLKSIKKPEGRGYETKELAMKAAFKQGLILKDPNQAVQIMTGTQGGYFVVGVTDSC</sequence>
<evidence type="ECO:0000256" key="1">
    <source>
        <dbReference type="SAM" id="MobiDB-lite"/>
    </source>
</evidence>
<dbReference type="OrthoDB" id="5362372at2759"/>
<organism evidence="2 3">
    <name type="scientific">Orbilia oligospora</name>
    <name type="common">Nematode-trapping fungus</name>
    <name type="synonym">Arthrobotrys oligospora</name>
    <dbReference type="NCBI Taxonomy" id="2813651"/>
    <lineage>
        <taxon>Eukaryota</taxon>
        <taxon>Fungi</taxon>
        <taxon>Dikarya</taxon>
        <taxon>Ascomycota</taxon>
        <taxon>Pezizomycotina</taxon>
        <taxon>Orbiliomycetes</taxon>
        <taxon>Orbiliales</taxon>
        <taxon>Orbiliaceae</taxon>
        <taxon>Orbilia</taxon>
    </lineage>
</organism>
<dbReference type="AlphaFoldDB" id="A0A7C8RI07"/>
<feature type="compositionally biased region" description="Basic and acidic residues" evidence="1">
    <location>
        <begin position="79"/>
        <end position="88"/>
    </location>
</feature>
<protein>
    <submittedName>
        <fullName evidence="2">Uncharacterized protein</fullName>
    </submittedName>
</protein>
<feature type="compositionally biased region" description="Basic and acidic residues" evidence="1">
    <location>
        <begin position="109"/>
        <end position="120"/>
    </location>
</feature>
<evidence type="ECO:0000313" key="3">
    <source>
        <dbReference type="Proteomes" id="UP000474640"/>
    </source>
</evidence>
<name>A0A7C8RI07_ORBOL</name>
<dbReference type="Proteomes" id="UP000474640">
    <property type="component" value="Unassembled WGS sequence"/>
</dbReference>
<dbReference type="EMBL" id="JAABOJ010000003">
    <property type="protein sequence ID" value="KAF3288249.1"/>
    <property type="molecule type" value="Genomic_DNA"/>
</dbReference>
<gene>
    <name evidence="2" type="ORF">TWF970_005333</name>
</gene>
<feature type="region of interest" description="Disordered" evidence="1">
    <location>
        <begin position="14"/>
        <end position="44"/>
    </location>
</feature>
<proteinExistence type="predicted"/>
<accession>A0A7C8RI07</accession>
<feature type="compositionally biased region" description="Basic residues" evidence="1">
    <location>
        <begin position="89"/>
        <end position="108"/>
    </location>
</feature>
<evidence type="ECO:0000313" key="2">
    <source>
        <dbReference type="EMBL" id="KAF3288249.1"/>
    </source>
</evidence>
<comment type="caution">
    <text evidence="2">The sequence shown here is derived from an EMBL/GenBank/DDBJ whole genome shotgun (WGS) entry which is preliminary data.</text>
</comment>
<reference evidence="2 3" key="1">
    <citation type="submission" date="2020-01" db="EMBL/GenBank/DDBJ databases">
        <authorList>
            <person name="Palmer J.M."/>
        </authorList>
    </citation>
    <scope>NUCLEOTIDE SEQUENCE [LARGE SCALE GENOMIC DNA]</scope>
    <source>
        <strain evidence="2 3">TWF970</strain>
    </source>
</reference>